<name>A0A2T5I3P8_9PROT</name>
<organism evidence="1 2">
    <name type="scientific">Nitrosomonas oligotropha</name>
    <dbReference type="NCBI Taxonomy" id="42354"/>
    <lineage>
        <taxon>Bacteria</taxon>
        <taxon>Pseudomonadati</taxon>
        <taxon>Pseudomonadota</taxon>
        <taxon>Betaproteobacteria</taxon>
        <taxon>Nitrosomonadales</taxon>
        <taxon>Nitrosomonadaceae</taxon>
        <taxon>Nitrosomonas</taxon>
    </lineage>
</organism>
<dbReference type="SUPFAM" id="SSF48452">
    <property type="entry name" value="TPR-like"/>
    <property type="match status" value="1"/>
</dbReference>
<dbReference type="Proteomes" id="UP000244128">
    <property type="component" value="Unassembled WGS sequence"/>
</dbReference>
<protein>
    <recommendedName>
        <fullName evidence="3">Tetratricopeptide repeat protein</fullName>
    </recommendedName>
</protein>
<dbReference type="Gene3D" id="1.25.40.10">
    <property type="entry name" value="Tetratricopeptide repeat domain"/>
    <property type="match status" value="1"/>
</dbReference>
<evidence type="ECO:0008006" key="3">
    <source>
        <dbReference type="Google" id="ProtNLM"/>
    </source>
</evidence>
<evidence type="ECO:0000313" key="1">
    <source>
        <dbReference type="EMBL" id="PTQ78444.1"/>
    </source>
</evidence>
<dbReference type="AlphaFoldDB" id="A0A2T5I3P8"/>
<dbReference type="EMBL" id="QAOI01000002">
    <property type="protein sequence ID" value="PTQ78444.1"/>
    <property type="molecule type" value="Genomic_DNA"/>
</dbReference>
<dbReference type="InterPro" id="IPR011990">
    <property type="entry name" value="TPR-like_helical_dom_sf"/>
</dbReference>
<reference evidence="1 2" key="1">
    <citation type="submission" date="2018-04" db="EMBL/GenBank/DDBJ databases">
        <title>Active sludge and wastewater microbial communities from Klosterneuburg, Austria.</title>
        <authorList>
            <person name="Wagner M."/>
        </authorList>
    </citation>
    <scope>NUCLEOTIDE SEQUENCE [LARGE SCALE GENOMIC DNA]</scope>
    <source>
        <strain evidence="1 2">Nm49</strain>
    </source>
</reference>
<accession>A0A2T5I3P8</accession>
<evidence type="ECO:0000313" key="2">
    <source>
        <dbReference type="Proteomes" id="UP000244128"/>
    </source>
</evidence>
<comment type="caution">
    <text evidence="1">The sequence shown here is derived from an EMBL/GenBank/DDBJ whole genome shotgun (WGS) entry which is preliminary data.</text>
</comment>
<sequence>MQSLGVKGSRKELEKAVTEYGCHALALSLLGNVLRLRHKGDVLKRDTLRDLVKADGNRESRHAFKVMQAYEEWFAGEPELALLYLLGLFDHPIGQDVLKVLWDKQIPNLTAGISEDDWLESIITLREEHHLLSQHVKTDGALDNQLDCHPLIREYFGRQLREKQPDAWRHAHTRLYEYYKALPIKEFPDTLEEMQPLFNAVAHGCAAELYQLVIEEVYWLKIKRKGDHYLTKKLSAFSDDLAAVAHFFVTPWSKVVENLDDIFRFGVLGWAGYNLHALARLHESLELAYLAYDLAFENQKWGGCAKSAITISEQLLALGNLEEAFIFSRRSIDLANQCNNPPIQKLFLQSSTHAQHARVLHLRGETSLALDFFNRAMQFQKRQSKKHPKLCSQPGFFYCDLLLAQGKVLRALRLAKYAFKISRRADGGVGMGMSMLDIALDQLTHGRCFLLQNNFADTALWLDEAIQSFYKSMRQDDLPLGLLARAALYRDTRNPNHDFTRARQDLQEVYDIAEPSGMRLHLTDYHLEMARLLIAERENSPRFPLEKGEPEGISLHEHIAKAAKLIEETGYKRRLPELQELQHKLSAIIANDPGAIT</sequence>
<gene>
    <name evidence="1" type="ORF">C8R26_10212</name>
</gene>
<proteinExistence type="predicted"/>